<evidence type="ECO:0000256" key="2">
    <source>
        <dbReference type="ARBA" id="ARBA00023163"/>
    </source>
</evidence>
<evidence type="ECO:0000256" key="1">
    <source>
        <dbReference type="ARBA" id="ARBA00023015"/>
    </source>
</evidence>
<evidence type="ECO:0000313" key="3">
    <source>
        <dbReference type="EMBL" id="AST56945.1"/>
    </source>
</evidence>
<dbReference type="EMBL" id="CP016893">
    <property type="protein sequence ID" value="AST56945.1"/>
    <property type="molecule type" value="Genomic_DNA"/>
</dbReference>
<dbReference type="Gene3D" id="3.30.450.40">
    <property type="match status" value="1"/>
</dbReference>
<name>A0A223HXE2_THETR</name>
<organism evidence="3 4">
    <name type="scientific">Thermoanaerobacterium thermosaccharolyticum</name>
    <name type="common">Clostridium thermosaccharolyticum</name>
    <dbReference type="NCBI Taxonomy" id="1517"/>
    <lineage>
        <taxon>Bacteria</taxon>
        <taxon>Bacillati</taxon>
        <taxon>Bacillota</taxon>
        <taxon>Clostridia</taxon>
        <taxon>Thermoanaerobacterales</taxon>
        <taxon>Thermoanaerobacteraceae</taxon>
        <taxon>Thermoanaerobacterium</taxon>
    </lineage>
</organism>
<protein>
    <submittedName>
        <fullName evidence="3">LuxR family transcriptional regulator</fullName>
    </submittedName>
</protein>
<evidence type="ECO:0000313" key="4">
    <source>
        <dbReference type="Proteomes" id="UP000214975"/>
    </source>
</evidence>
<dbReference type="Gene3D" id="1.10.10.10">
    <property type="entry name" value="Winged helix-like DNA-binding domain superfamily/Winged helix DNA-binding domain"/>
    <property type="match status" value="1"/>
</dbReference>
<accession>A0A223HXE2</accession>
<keyword evidence="1" id="KW-0805">Transcription regulation</keyword>
<dbReference type="InterPro" id="IPR036388">
    <property type="entry name" value="WH-like_DNA-bd_sf"/>
</dbReference>
<dbReference type="InterPro" id="IPR029016">
    <property type="entry name" value="GAF-like_dom_sf"/>
</dbReference>
<reference evidence="3 4" key="1">
    <citation type="submission" date="2016-08" db="EMBL/GenBank/DDBJ databases">
        <title>A novel genetic cassette of butanologenic Thermoanaerobacterium thermosaccharolyticum that directly convert cellulose to butanol.</title>
        <authorList>
            <person name="Li T."/>
            <person name="He J."/>
        </authorList>
    </citation>
    <scope>NUCLEOTIDE SEQUENCE [LARGE SCALE GENOMIC DNA]</scope>
    <source>
        <strain evidence="3 4">TG57</strain>
    </source>
</reference>
<dbReference type="Proteomes" id="UP000214975">
    <property type="component" value="Chromosome"/>
</dbReference>
<gene>
    <name evidence="3" type="ORF">Thert_00798</name>
</gene>
<keyword evidence="2" id="KW-0804">Transcription</keyword>
<dbReference type="RefSeq" id="WP_094396943.1">
    <property type="nucleotide sequence ID" value="NZ_CP016893.1"/>
</dbReference>
<sequence length="266" mass="31377">MNNIYEELIMSIGESKLSGVDPNKNRFKKMLDEKELARRKENYKSIIYILDIIFNPKSAFANLLKQGYFFVLCDKDGYVIRLIYDQKLKDYFSRLHFVEGVSLRIEDCGTNAINIAMKLKRQVEICGTEHYCHLFKNWNCTAIPIVDYYGREIIAYLDMSVMNIDCLKEESVILWKIADYIEKCLWHMHEKDDYLSSKLDHLDRLILSVMACKYERKIVLKEIGISERTLRRHIEKLYELFAVNNDLGIVMKAINNRIIDTYGNLL</sequence>
<proteinExistence type="predicted"/>
<dbReference type="AlphaFoldDB" id="A0A223HXE2"/>